<keyword evidence="1" id="KW-0812">Transmembrane</keyword>
<comment type="caution">
    <text evidence="2">The sequence shown here is derived from an EMBL/GenBank/DDBJ whole genome shotgun (WGS) entry which is preliminary data.</text>
</comment>
<gene>
    <name evidence="2" type="ORF">LOD26_10870</name>
</gene>
<sequence>MAKVVQFIIRIAALISLLSALAMLFGFRAYNFTALLIEGMMIFIWMTSEDDLKKVYLRLLSFIRTNIWRNR</sequence>
<keyword evidence="1" id="KW-1133">Transmembrane helix</keyword>
<accession>A0ABT1B7F6</accession>
<keyword evidence="1" id="KW-0472">Membrane</keyword>
<reference evidence="2" key="1">
    <citation type="submission" date="2021-11" db="EMBL/GenBank/DDBJ databases">
        <title>Citrobacter meridianamericanus sp. nov. isolated from soil.</title>
        <authorList>
            <person name="Furlan J.P.R."/>
            <person name="Stehling E.G."/>
        </authorList>
    </citation>
    <scope>NUCLEOTIDE SEQUENCE</scope>
    <source>
        <strain evidence="2">BR102</strain>
    </source>
</reference>
<keyword evidence="3" id="KW-1185">Reference proteome</keyword>
<dbReference type="Proteomes" id="UP001139290">
    <property type="component" value="Unassembled WGS sequence"/>
</dbReference>
<protein>
    <submittedName>
        <fullName evidence="2">Uncharacterized protein</fullName>
    </submittedName>
</protein>
<organism evidence="2 3">
    <name type="scientific">Citrobacter meridianamericanus</name>
    <dbReference type="NCBI Taxonomy" id="2894201"/>
    <lineage>
        <taxon>Bacteria</taxon>
        <taxon>Pseudomonadati</taxon>
        <taxon>Pseudomonadota</taxon>
        <taxon>Gammaproteobacteria</taxon>
        <taxon>Enterobacterales</taxon>
        <taxon>Enterobacteriaceae</taxon>
        <taxon>Citrobacter</taxon>
    </lineage>
</organism>
<proteinExistence type="predicted"/>
<dbReference type="EMBL" id="JAJJVQ010000003">
    <property type="protein sequence ID" value="MCO5781824.1"/>
    <property type="molecule type" value="Genomic_DNA"/>
</dbReference>
<name>A0ABT1B7F6_9ENTR</name>
<evidence type="ECO:0000313" key="2">
    <source>
        <dbReference type="EMBL" id="MCO5781824.1"/>
    </source>
</evidence>
<evidence type="ECO:0000313" key="3">
    <source>
        <dbReference type="Proteomes" id="UP001139290"/>
    </source>
</evidence>
<feature type="transmembrane region" description="Helical" evidence="1">
    <location>
        <begin position="7"/>
        <end position="26"/>
    </location>
</feature>
<dbReference type="RefSeq" id="WP_252838325.1">
    <property type="nucleotide sequence ID" value="NZ_JAJJVQ010000003.1"/>
</dbReference>
<feature type="transmembrane region" description="Helical" evidence="1">
    <location>
        <begin position="32"/>
        <end position="48"/>
    </location>
</feature>
<evidence type="ECO:0000256" key="1">
    <source>
        <dbReference type="SAM" id="Phobius"/>
    </source>
</evidence>